<sequence>MAPVHVPMTAVLAYRNMSLGCSSRKNATDMGAISDAMDAVLDRE</sequence>
<protein>
    <submittedName>
        <fullName evidence="1">Uncharacterized protein</fullName>
    </submittedName>
</protein>
<dbReference type="EMBL" id="GBRH01164060">
    <property type="protein sequence ID" value="JAE33836.1"/>
    <property type="molecule type" value="Transcribed_RNA"/>
</dbReference>
<proteinExistence type="predicted"/>
<evidence type="ECO:0000313" key="1">
    <source>
        <dbReference type="EMBL" id="JAE33836.1"/>
    </source>
</evidence>
<name>A0A0A9HG36_ARUDO</name>
<dbReference type="AlphaFoldDB" id="A0A0A9HG36"/>
<reference evidence="1" key="1">
    <citation type="submission" date="2014-09" db="EMBL/GenBank/DDBJ databases">
        <authorList>
            <person name="Magalhaes I.L.F."/>
            <person name="Oliveira U."/>
            <person name="Santos F.R."/>
            <person name="Vidigal T.H.D.A."/>
            <person name="Brescovit A.D."/>
            <person name="Santos A.J."/>
        </authorList>
    </citation>
    <scope>NUCLEOTIDE SEQUENCE</scope>
    <source>
        <tissue evidence="1">Shoot tissue taken approximately 20 cm above the soil surface</tissue>
    </source>
</reference>
<accession>A0A0A9HG36</accession>
<organism evidence="1">
    <name type="scientific">Arundo donax</name>
    <name type="common">Giant reed</name>
    <name type="synonym">Donax arundinaceus</name>
    <dbReference type="NCBI Taxonomy" id="35708"/>
    <lineage>
        <taxon>Eukaryota</taxon>
        <taxon>Viridiplantae</taxon>
        <taxon>Streptophyta</taxon>
        <taxon>Embryophyta</taxon>
        <taxon>Tracheophyta</taxon>
        <taxon>Spermatophyta</taxon>
        <taxon>Magnoliopsida</taxon>
        <taxon>Liliopsida</taxon>
        <taxon>Poales</taxon>
        <taxon>Poaceae</taxon>
        <taxon>PACMAD clade</taxon>
        <taxon>Arundinoideae</taxon>
        <taxon>Arundineae</taxon>
        <taxon>Arundo</taxon>
    </lineage>
</organism>
<reference evidence="1" key="2">
    <citation type="journal article" date="2015" name="Data Brief">
        <title>Shoot transcriptome of the giant reed, Arundo donax.</title>
        <authorList>
            <person name="Barrero R.A."/>
            <person name="Guerrero F.D."/>
            <person name="Moolhuijzen P."/>
            <person name="Goolsby J.A."/>
            <person name="Tidwell J."/>
            <person name="Bellgard S.E."/>
            <person name="Bellgard M.I."/>
        </authorList>
    </citation>
    <scope>NUCLEOTIDE SEQUENCE</scope>
    <source>
        <tissue evidence="1">Shoot tissue taken approximately 20 cm above the soil surface</tissue>
    </source>
</reference>